<accession>A0A2A5WFP8</accession>
<dbReference type="Gene3D" id="3.30.70.580">
    <property type="entry name" value="Pseudouridine synthase I, catalytic domain, N-terminal subdomain"/>
    <property type="match status" value="1"/>
</dbReference>
<dbReference type="PIRSF" id="PIRSF001430">
    <property type="entry name" value="tRNA_psdUrid_synth"/>
    <property type="match status" value="1"/>
</dbReference>
<feature type="binding site" evidence="4 6">
    <location>
        <position position="123"/>
    </location>
    <ligand>
        <name>substrate</name>
    </ligand>
</feature>
<evidence type="ECO:0000256" key="7">
    <source>
        <dbReference type="RuleBase" id="RU003792"/>
    </source>
</evidence>
<evidence type="ECO:0000313" key="9">
    <source>
        <dbReference type="EMBL" id="PDH35309.1"/>
    </source>
</evidence>
<dbReference type="InterPro" id="IPR001406">
    <property type="entry name" value="PsdUridine_synth_TruA"/>
</dbReference>
<protein>
    <recommendedName>
        <fullName evidence="4">tRNA pseudouridine synthase A</fullName>
        <ecNumber evidence="4">5.4.99.12</ecNumber>
    </recommendedName>
    <alternativeName>
        <fullName evidence="4">tRNA pseudouridine(38-40) synthase</fullName>
    </alternativeName>
    <alternativeName>
        <fullName evidence="4">tRNA pseudouridylate synthase I</fullName>
    </alternativeName>
    <alternativeName>
        <fullName evidence="4">tRNA-uridine isomerase I</fullName>
    </alternativeName>
</protein>
<keyword evidence="3 4" id="KW-0413">Isomerase</keyword>
<dbReference type="Proteomes" id="UP000219329">
    <property type="component" value="Unassembled WGS sequence"/>
</dbReference>
<dbReference type="EMBL" id="NTJZ01000001">
    <property type="protein sequence ID" value="PDH35309.1"/>
    <property type="molecule type" value="Genomic_DNA"/>
</dbReference>
<proteinExistence type="inferred from homology"/>
<comment type="similarity">
    <text evidence="1 4 7">Belongs to the tRNA pseudouridine synthase TruA family.</text>
</comment>
<evidence type="ECO:0000256" key="4">
    <source>
        <dbReference type="HAMAP-Rule" id="MF_00171"/>
    </source>
</evidence>
<sequence length="278" mass="30736">MPSTESLSSLNNHRTALAIEYNGSKFSGWQKQASPDLLTVQSVVESAISQIVDSKITSTCAGRTDAGVHATCQVIHFDSPIDRGEKAWTRGVNSLLPDSIRVIWSKSVGSDFHARFSATARQYNYVIYINKVSSAILSKKVTHIRRRLNFVAMETAAQALLGEQDLTSFRAAGCQSKTSFRNVEYVHVRTQGSFLVLDIKANAFLQHMVRNITGALIEIGLEKRSPSWIEELLEAKDRNLAGVTAPPEGLYLVGVDYPKKFRLPESQRIPLFLPVTVG</sequence>
<dbReference type="GO" id="GO:0003723">
    <property type="term" value="F:RNA binding"/>
    <property type="evidence" value="ECO:0007669"/>
    <property type="project" value="InterPro"/>
</dbReference>
<evidence type="ECO:0000256" key="6">
    <source>
        <dbReference type="PIRSR" id="PIRSR001430-2"/>
    </source>
</evidence>
<evidence type="ECO:0000256" key="1">
    <source>
        <dbReference type="ARBA" id="ARBA00009375"/>
    </source>
</evidence>
<organism evidence="9 10">
    <name type="scientific">OM182 bacterium MED-G28</name>
    <dbReference type="NCBI Taxonomy" id="1986256"/>
    <lineage>
        <taxon>Bacteria</taxon>
        <taxon>Pseudomonadati</taxon>
        <taxon>Pseudomonadota</taxon>
        <taxon>Gammaproteobacteria</taxon>
        <taxon>OMG group</taxon>
        <taxon>OM182 clade</taxon>
    </lineage>
</organism>
<dbReference type="InterPro" id="IPR020095">
    <property type="entry name" value="PsdUridine_synth_TruA_C"/>
</dbReference>
<dbReference type="InterPro" id="IPR020094">
    <property type="entry name" value="TruA/RsuA/RluB/E/F_N"/>
</dbReference>
<name>A0A2A5WFP8_9GAMM</name>
<dbReference type="PANTHER" id="PTHR11142:SF0">
    <property type="entry name" value="TRNA PSEUDOURIDINE SYNTHASE-LIKE 1"/>
    <property type="match status" value="1"/>
</dbReference>
<evidence type="ECO:0000256" key="2">
    <source>
        <dbReference type="ARBA" id="ARBA00022694"/>
    </source>
</evidence>
<dbReference type="InterPro" id="IPR020097">
    <property type="entry name" value="PsdUridine_synth_TruA_a/b_dom"/>
</dbReference>
<dbReference type="CDD" id="cd02570">
    <property type="entry name" value="PseudoU_synth_EcTruA"/>
    <property type="match status" value="1"/>
</dbReference>
<comment type="function">
    <text evidence="4">Formation of pseudouridine at positions 38, 39 and 40 in the anticodon stem and loop of transfer RNAs.</text>
</comment>
<dbReference type="GO" id="GO:0160147">
    <property type="term" value="F:tRNA pseudouridine(38-40) synthase activity"/>
    <property type="evidence" value="ECO:0007669"/>
    <property type="project" value="UniProtKB-EC"/>
</dbReference>
<comment type="caution">
    <text evidence="4">Lacks conserved residue(s) required for the propagation of feature annotation.</text>
</comment>
<dbReference type="FunFam" id="3.30.70.580:FF:000001">
    <property type="entry name" value="tRNA pseudouridine synthase A"/>
    <property type="match status" value="1"/>
</dbReference>
<comment type="subunit">
    <text evidence="4">Homodimer.</text>
</comment>
<comment type="catalytic activity">
    <reaction evidence="4 7">
        <text>uridine(38/39/40) in tRNA = pseudouridine(38/39/40) in tRNA</text>
        <dbReference type="Rhea" id="RHEA:22376"/>
        <dbReference type="Rhea" id="RHEA-COMP:10085"/>
        <dbReference type="Rhea" id="RHEA-COMP:10087"/>
        <dbReference type="ChEBI" id="CHEBI:65314"/>
        <dbReference type="ChEBI" id="CHEBI:65315"/>
        <dbReference type="EC" id="5.4.99.12"/>
    </reaction>
</comment>
<keyword evidence="2 4" id="KW-0819">tRNA processing</keyword>
<dbReference type="PANTHER" id="PTHR11142">
    <property type="entry name" value="PSEUDOURIDYLATE SYNTHASE"/>
    <property type="match status" value="1"/>
</dbReference>
<feature type="domain" description="Pseudouridine synthase I TruA alpha/beta" evidence="8">
    <location>
        <begin position="18"/>
        <end position="116"/>
    </location>
</feature>
<dbReference type="GO" id="GO:0031119">
    <property type="term" value="P:tRNA pseudouridine synthesis"/>
    <property type="evidence" value="ECO:0007669"/>
    <property type="project" value="UniProtKB-UniRule"/>
</dbReference>
<dbReference type="Pfam" id="PF01416">
    <property type="entry name" value="PseudoU_synth_1"/>
    <property type="match status" value="2"/>
</dbReference>
<dbReference type="NCBIfam" id="TIGR00071">
    <property type="entry name" value="hisT_truA"/>
    <property type="match status" value="1"/>
</dbReference>
<dbReference type="InterPro" id="IPR020103">
    <property type="entry name" value="PsdUridine_synth_cat_dom_sf"/>
</dbReference>
<dbReference type="SUPFAM" id="SSF55120">
    <property type="entry name" value="Pseudouridine synthase"/>
    <property type="match status" value="1"/>
</dbReference>
<evidence type="ECO:0000259" key="8">
    <source>
        <dbReference type="Pfam" id="PF01416"/>
    </source>
</evidence>
<dbReference type="AlphaFoldDB" id="A0A2A5WFP8"/>
<reference evidence="9 10" key="1">
    <citation type="submission" date="2017-08" db="EMBL/GenBank/DDBJ databases">
        <title>Fine stratification of microbial communities through a metagenomic profile of the photic zone.</title>
        <authorList>
            <person name="Haro-Moreno J.M."/>
            <person name="Lopez-Perez M."/>
            <person name="De La Torre J."/>
            <person name="Picazo A."/>
            <person name="Camacho A."/>
            <person name="Rodriguez-Valera F."/>
        </authorList>
    </citation>
    <scope>NUCLEOTIDE SEQUENCE [LARGE SCALE GENOMIC DNA]</scope>
    <source>
        <strain evidence="9">MED-G28</strain>
    </source>
</reference>
<feature type="domain" description="Pseudouridine synthase I TruA alpha/beta" evidence="8">
    <location>
        <begin position="156"/>
        <end position="258"/>
    </location>
</feature>
<gene>
    <name evidence="4" type="primary">truA</name>
    <name evidence="9" type="ORF">CNF02_00905</name>
</gene>
<dbReference type="Gene3D" id="3.30.70.660">
    <property type="entry name" value="Pseudouridine synthase I, catalytic domain, C-terminal subdomain"/>
    <property type="match status" value="1"/>
</dbReference>
<evidence type="ECO:0000256" key="3">
    <source>
        <dbReference type="ARBA" id="ARBA00023235"/>
    </source>
</evidence>
<evidence type="ECO:0000313" key="10">
    <source>
        <dbReference type="Proteomes" id="UP000219329"/>
    </source>
</evidence>
<feature type="active site" description="Nucleophile" evidence="4 5">
    <location>
        <position position="65"/>
    </location>
</feature>
<comment type="caution">
    <text evidence="9">The sequence shown here is derived from an EMBL/GenBank/DDBJ whole genome shotgun (WGS) entry which is preliminary data.</text>
</comment>
<evidence type="ECO:0000256" key="5">
    <source>
        <dbReference type="PIRSR" id="PIRSR001430-1"/>
    </source>
</evidence>
<dbReference type="HAMAP" id="MF_00171">
    <property type="entry name" value="TruA"/>
    <property type="match status" value="1"/>
</dbReference>
<dbReference type="EC" id="5.4.99.12" evidence="4"/>